<dbReference type="EMBL" id="JAPFFL010000004">
    <property type="protein sequence ID" value="KAJ6731133.1"/>
    <property type="molecule type" value="Genomic_DNA"/>
</dbReference>
<reference evidence="1" key="1">
    <citation type="submission" date="2022-11" db="EMBL/GenBank/DDBJ databases">
        <authorList>
            <person name="Hyden B.L."/>
            <person name="Feng K."/>
            <person name="Yates T."/>
            <person name="Jawdy S."/>
            <person name="Smart L.B."/>
            <person name="Muchero W."/>
        </authorList>
    </citation>
    <scope>NUCLEOTIDE SEQUENCE</scope>
    <source>
        <tissue evidence="1">Shoot tip</tissue>
    </source>
</reference>
<dbReference type="Proteomes" id="UP001151529">
    <property type="component" value="Chromosome 2"/>
</dbReference>
<dbReference type="AlphaFoldDB" id="A0A9Q0UJJ7"/>
<organism evidence="1 2">
    <name type="scientific">Salix viminalis</name>
    <name type="common">Common osier</name>
    <name type="synonym">Basket willow</name>
    <dbReference type="NCBI Taxonomy" id="40686"/>
    <lineage>
        <taxon>Eukaryota</taxon>
        <taxon>Viridiplantae</taxon>
        <taxon>Streptophyta</taxon>
        <taxon>Embryophyta</taxon>
        <taxon>Tracheophyta</taxon>
        <taxon>Spermatophyta</taxon>
        <taxon>Magnoliopsida</taxon>
        <taxon>eudicotyledons</taxon>
        <taxon>Gunneridae</taxon>
        <taxon>Pentapetalae</taxon>
        <taxon>rosids</taxon>
        <taxon>fabids</taxon>
        <taxon>Malpighiales</taxon>
        <taxon>Salicaceae</taxon>
        <taxon>Saliceae</taxon>
        <taxon>Salix</taxon>
    </lineage>
</organism>
<reference evidence="1" key="2">
    <citation type="journal article" date="2023" name="Int. J. Mol. Sci.">
        <title>De Novo Assembly and Annotation of 11 Diverse Shrub Willow (Salix) Genomes Reveals Novel Gene Organization in Sex-Linked Regions.</title>
        <authorList>
            <person name="Hyden B."/>
            <person name="Feng K."/>
            <person name="Yates T.B."/>
            <person name="Jawdy S."/>
            <person name="Cereghino C."/>
            <person name="Smart L.B."/>
            <person name="Muchero W."/>
        </authorList>
    </citation>
    <scope>NUCLEOTIDE SEQUENCE [LARGE SCALE GENOMIC DNA]</scope>
    <source>
        <tissue evidence="1">Shoot tip</tissue>
    </source>
</reference>
<protein>
    <submittedName>
        <fullName evidence="1">Uncharacterized protein</fullName>
    </submittedName>
</protein>
<evidence type="ECO:0000313" key="2">
    <source>
        <dbReference type="Proteomes" id="UP001151529"/>
    </source>
</evidence>
<dbReference type="OrthoDB" id="10378848at2759"/>
<gene>
    <name evidence="1" type="ORF">OIU85_021866</name>
</gene>
<accession>A0A9Q0UJJ7</accession>
<evidence type="ECO:0000313" key="1">
    <source>
        <dbReference type="EMBL" id="KAJ6731133.1"/>
    </source>
</evidence>
<proteinExistence type="predicted"/>
<sequence>MFTTTSDDGDASCHHDPWLISIFFTYRSVVGYQDMRRKTQMPKPSKGTLEKLSRNRTAAFPSIMTGSAQLALTRA</sequence>
<comment type="caution">
    <text evidence="1">The sequence shown here is derived from an EMBL/GenBank/DDBJ whole genome shotgun (WGS) entry which is preliminary data.</text>
</comment>
<name>A0A9Q0UJJ7_SALVM</name>
<keyword evidence="2" id="KW-1185">Reference proteome</keyword>